<evidence type="ECO:0000313" key="2">
    <source>
        <dbReference type="Proteomes" id="UP001596087"/>
    </source>
</evidence>
<protein>
    <recommendedName>
        <fullName evidence="3">Phage late control D family protein</fullName>
    </recommendedName>
</protein>
<dbReference type="RefSeq" id="WP_378585864.1">
    <property type="nucleotide sequence ID" value="NZ_JBHSKD010000002.1"/>
</dbReference>
<dbReference type="SUPFAM" id="SSF69279">
    <property type="entry name" value="Phage tail proteins"/>
    <property type="match status" value="1"/>
</dbReference>
<evidence type="ECO:0000313" key="1">
    <source>
        <dbReference type="EMBL" id="MFC5175309.1"/>
    </source>
</evidence>
<proteinExistence type="predicted"/>
<dbReference type="Proteomes" id="UP001596087">
    <property type="component" value="Unassembled WGS sequence"/>
</dbReference>
<organism evidence="1 2">
    <name type="scientific">Nocardioides taihuensis</name>
    <dbReference type="NCBI Taxonomy" id="1835606"/>
    <lineage>
        <taxon>Bacteria</taxon>
        <taxon>Bacillati</taxon>
        <taxon>Actinomycetota</taxon>
        <taxon>Actinomycetes</taxon>
        <taxon>Propionibacteriales</taxon>
        <taxon>Nocardioidaceae</taxon>
        <taxon>Nocardioides</taxon>
    </lineage>
</organism>
<sequence length="369" mass="39463">MLESVLGVRLLLWTGNPVPTPSPSLIEPLRTVEVRNDTESGDGFQMTFALTKDTFGRYDVVDTLSPGTRVWIGAVIGVVPEPLIDGVVERHDLSPSDRPGETTLTVTGRTVTSLLGLEERNTSFANQPDYVIVTRTLASYPELGFVPDVTPTTDVPIELQRTPQQRETDLAMINRLAEANSFVFYSEPITFGVNRAHWGPVVRAGIPQRALTRGMGAHGNCRQLSFSNDSLAPEGATGTFVEPLTKMRIPIPALPALRLPPLSASPAGARRTTVLRDTANTGPLQTALASAAAATRAPEAVRGQGTVETARYGGVLRARGLVGVRGAGLDYDGFYYVTQVTHTISRGSYVQGFGLSREGTGTLTPAVVP</sequence>
<dbReference type="EMBL" id="JBHSKD010000002">
    <property type="protein sequence ID" value="MFC5175309.1"/>
    <property type="molecule type" value="Genomic_DNA"/>
</dbReference>
<accession>A0ABW0BDI7</accession>
<reference evidence="2" key="1">
    <citation type="journal article" date="2019" name="Int. J. Syst. Evol. Microbiol.">
        <title>The Global Catalogue of Microorganisms (GCM) 10K type strain sequencing project: providing services to taxonomists for standard genome sequencing and annotation.</title>
        <authorList>
            <consortium name="The Broad Institute Genomics Platform"/>
            <consortium name="The Broad Institute Genome Sequencing Center for Infectious Disease"/>
            <person name="Wu L."/>
            <person name="Ma J."/>
        </authorList>
    </citation>
    <scope>NUCLEOTIDE SEQUENCE [LARGE SCALE GENOMIC DNA]</scope>
    <source>
        <strain evidence="2">DFY41</strain>
    </source>
</reference>
<evidence type="ECO:0008006" key="3">
    <source>
        <dbReference type="Google" id="ProtNLM"/>
    </source>
</evidence>
<name>A0ABW0BDI7_9ACTN</name>
<gene>
    <name evidence="1" type="ORF">ACFPGP_01415</name>
</gene>
<comment type="caution">
    <text evidence="1">The sequence shown here is derived from an EMBL/GenBank/DDBJ whole genome shotgun (WGS) entry which is preliminary data.</text>
</comment>
<keyword evidence="2" id="KW-1185">Reference proteome</keyword>